<dbReference type="RefSeq" id="WP_163490130.1">
    <property type="nucleotide sequence ID" value="NZ_JACVEL010000003.1"/>
</dbReference>
<evidence type="ECO:0000256" key="4">
    <source>
        <dbReference type="ARBA" id="ARBA00023136"/>
    </source>
</evidence>
<keyword evidence="7" id="KW-1185">Reference proteome</keyword>
<organism evidence="6 7">
    <name type="scientific">Taishania pollutisoli</name>
    <dbReference type="NCBI Taxonomy" id="2766479"/>
    <lineage>
        <taxon>Bacteria</taxon>
        <taxon>Pseudomonadati</taxon>
        <taxon>Bacteroidota</taxon>
        <taxon>Flavobacteriia</taxon>
        <taxon>Flavobacteriales</taxon>
        <taxon>Crocinitomicaceae</taxon>
        <taxon>Taishania</taxon>
    </lineage>
</organism>
<keyword evidence="2 5" id="KW-0812">Transmembrane</keyword>
<keyword evidence="4 5" id="KW-0472">Membrane</keyword>
<accession>A0A8J6P8K9</accession>
<dbReference type="Pfam" id="PF13564">
    <property type="entry name" value="DoxX_2"/>
    <property type="match status" value="1"/>
</dbReference>
<comment type="caution">
    <text evidence="6">The sequence shown here is derived from an EMBL/GenBank/DDBJ whole genome shotgun (WGS) entry which is preliminary data.</text>
</comment>
<protein>
    <submittedName>
        <fullName evidence="6">DoxX family protein</fullName>
    </submittedName>
</protein>
<sequence length="125" mass="13249">MNNKTGKIIGWVLTALVTIVFAASGLAKLAGGEAAAEIALGVGGTTNVMILGILELLIVVVFLIPKTAFVGLLLMIAYMGGAIAVHFINHQPLATVITIQVLIWATGFFRFPEWSNRLLSNKATE</sequence>
<evidence type="ECO:0000256" key="2">
    <source>
        <dbReference type="ARBA" id="ARBA00022692"/>
    </source>
</evidence>
<dbReference type="AlphaFoldDB" id="A0A8J6P8K9"/>
<reference evidence="6" key="1">
    <citation type="submission" date="2020-09" db="EMBL/GenBank/DDBJ databases">
        <title>Taishania pollutisoli gen. nov., sp. nov., Isolated from Tetrabromobisphenol A-Contaminated Soil.</title>
        <authorList>
            <person name="Chen Q."/>
        </authorList>
    </citation>
    <scope>NUCLEOTIDE SEQUENCE</scope>
    <source>
        <strain evidence="6">CZZ-1</strain>
    </source>
</reference>
<evidence type="ECO:0000256" key="5">
    <source>
        <dbReference type="SAM" id="Phobius"/>
    </source>
</evidence>
<feature type="transmembrane region" description="Helical" evidence="5">
    <location>
        <begin position="69"/>
        <end position="88"/>
    </location>
</feature>
<dbReference type="GO" id="GO:0016020">
    <property type="term" value="C:membrane"/>
    <property type="evidence" value="ECO:0007669"/>
    <property type="project" value="UniProtKB-SubCell"/>
</dbReference>
<dbReference type="InterPro" id="IPR032808">
    <property type="entry name" value="DoxX"/>
</dbReference>
<proteinExistence type="predicted"/>
<evidence type="ECO:0000313" key="7">
    <source>
        <dbReference type="Proteomes" id="UP000652681"/>
    </source>
</evidence>
<evidence type="ECO:0000256" key="3">
    <source>
        <dbReference type="ARBA" id="ARBA00022989"/>
    </source>
</evidence>
<name>A0A8J6P8K9_9FLAO</name>
<gene>
    <name evidence="6" type="ORF">H9Y05_06465</name>
</gene>
<evidence type="ECO:0000256" key="1">
    <source>
        <dbReference type="ARBA" id="ARBA00004141"/>
    </source>
</evidence>
<feature type="transmembrane region" description="Helical" evidence="5">
    <location>
        <begin position="94"/>
        <end position="112"/>
    </location>
</feature>
<comment type="subcellular location">
    <subcellularLocation>
        <location evidence="1">Membrane</location>
        <topology evidence="1">Multi-pass membrane protein</topology>
    </subcellularLocation>
</comment>
<keyword evidence="3 5" id="KW-1133">Transmembrane helix</keyword>
<evidence type="ECO:0000313" key="6">
    <source>
        <dbReference type="EMBL" id="MBC9812121.1"/>
    </source>
</evidence>
<dbReference type="EMBL" id="JACVEL010000003">
    <property type="protein sequence ID" value="MBC9812121.1"/>
    <property type="molecule type" value="Genomic_DNA"/>
</dbReference>
<feature type="transmembrane region" description="Helical" evidence="5">
    <location>
        <begin position="38"/>
        <end position="62"/>
    </location>
</feature>
<dbReference type="Proteomes" id="UP000652681">
    <property type="component" value="Unassembled WGS sequence"/>
</dbReference>